<organism evidence="2 3">
    <name type="scientific">Limisphaera ngatamarikiensis</name>
    <dbReference type="NCBI Taxonomy" id="1324935"/>
    <lineage>
        <taxon>Bacteria</taxon>
        <taxon>Pseudomonadati</taxon>
        <taxon>Verrucomicrobiota</taxon>
        <taxon>Verrucomicrobiia</taxon>
        <taxon>Limisphaerales</taxon>
        <taxon>Limisphaeraceae</taxon>
        <taxon>Limisphaera</taxon>
    </lineage>
</organism>
<dbReference type="Proteomes" id="UP000477311">
    <property type="component" value="Unassembled WGS sequence"/>
</dbReference>
<feature type="compositionally biased region" description="Pro residues" evidence="1">
    <location>
        <begin position="25"/>
        <end position="38"/>
    </location>
</feature>
<feature type="region of interest" description="Disordered" evidence="1">
    <location>
        <begin position="1"/>
        <end position="40"/>
    </location>
</feature>
<name>A0A6M1RUB4_9BACT</name>
<reference evidence="2 3" key="1">
    <citation type="submission" date="2020-02" db="EMBL/GenBank/DDBJ databases">
        <title>Draft genome sequence of Limisphaera ngatamarikiensis NGM72.4T, a thermophilic Verrucomicrobia grouped in subdivision 3.</title>
        <authorList>
            <person name="Carere C.R."/>
            <person name="Steen J."/>
            <person name="Hugenholtz P."/>
            <person name="Stott M.B."/>
        </authorList>
    </citation>
    <scope>NUCLEOTIDE SEQUENCE [LARGE SCALE GENOMIC DNA]</scope>
    <source>
        <strain evidence="2 3">NGM72.4</strain>
    </source>
</reference>
<dbReference type="AlphaFoldDB" id="A0A6M1RUB4"/>
<protein>
    <recommendedName>
        <fullName evidence="4">SHOCT domain-containing protein</fullName>
    </recommendedName>
</protein>
<sequence>MAPSMPGTDAQTLGSQRVGVKKQTPVPPPFQPPEPPLTPEQRTRLAELLEAYKADRLTPEEYHRERARILSGGVQR</sequence>
<dbReference type="EMBL" id="JAAKYA010000042">
    <property type="protein sequence ID" value="NGO38984.1"/>
    <property type="molecule type" value="Genomic_DNA"/>
</dbReference>
<evidence type="ECO:0000313" key="3">
    <source>
        <dbReference type="Proteomes" id="UP000477311"/>
    </source>
</evidence>
<evidence type="ECO:0008006" key="4">
    <source>
        <dbReference type="Google" id="ProtNLM"/>
    </source>
</evidence>
<comment type="caution">
    <text evidence="2">The sequence shown here is derived from an EMBL/GenBank/DDBJ whole genome shotgun (WGS) entry which is preliminary data.</text>
</comment>
<proteinExistence type="predicted"/>
<dbReference type="RefSeq" id="WP_165106742.1">
    <property type="nucleotide sequence ID" value="NZ_JAAKYA010000042.1"/>
</dbReference>
<keyword evidence="3" id="KW-1185">Reference proteome</keyword>
<evidence type="ECO:0000256" key="1">
    <source>
        <dbReference type="SAM" id="MobiDB-lite"/>
    </source>
</evidence>
<gene>
    <name evidence="2" type="ORF">G4L39_06185</name>
</gene>
<evidence type="ECO:0000313" key="2">
    <source>
        <dbReference type="EMBL" id="NGO38984.1"/>
    </source>
</evidence>
<accession>A0A6M1RUB4</accession>